<dbReference type="InterPro" id="IPR049244">
    <property type="entry name" value="DUF6879"/>
</dbReference>
<gene>
    <name evidence="2" type="ORF">FB470_001965</name>
</gene>
<proteinExistence type="predicted"/>
<dbReference type="Pfam" id="PF21806">
    <property type="entry name" value="DUF6879"/>
    <property type="match status" value="1"/>
</dbReference>
<comment type="caution">
    <text evidence="2">The sequence shown here is derived from an EMBL/GenBank/DDBJ whole genome shotgun (WGS) entry which is preliminary data.</text>
</comment>
<accession>A0ABU0ERP5</accession>
<feature type="domain" description="DUF6879" evidence="1">
    <location>
        <begin position="6"/>
        <end position="166"/>
    </location>
</feature>
<organism evidence="2 3">
    <name type="scientific">Amycolatopsis thermophila</name>
    <dbReference type="NCBI Taxonomy" id="206084"/>
    <lineage>
        <taxon>Bacteria</taxon>
        <taxon>Bacillati</taxon>
        <taxon>Actinomycetota</taxon>
        <taxon>Actinomycetes</taxon>
        <taxon>Pseudonocardiales</taxon>
        <taxon>Pseudonocardiaceae</taxon>
        <taxon>Amycolatopsis</taxon>
    </lineage>
</organism>
<keyword evidence="3" id="KW-1185">Reference proteome</keyword>
<dbReference type="Proteomes" id="UP001229651">
    <property type="component" value="Unassembled WGS sequence"/>
</dbReference>
<name>A0ABU0ERP5_9PSEU</name>
<evidence type="ECO:0000313" key="2">
    <source>
        <dbReference type="EMBL" id="MDQ0377971.1"/>
    </source>
</evidence>
<evidence type="ECO:0000259" key="1">
    <source>
        <dbReference type="Pfam" id="PF21806"/>
    </source>
</evidence>
<protein>
    <recommendedName>
        <fullName evidence="1">DUF6879 domain-containing protein</fullName>
    </recommendedName>
</protein>
<dbReference type="EMBL" id="JAUSUT010000001">
    <property type="protein sequence ID" value="MDQ0377971.1"/>
    <property type="molecule type" value="Genomic_DNA"/>
</dbReference>
<dbReference type="RefSeq" id="WP_306990584.1">
    <property type="nucleotide sequence ID" value="NZ_JAUSUT010000001.1"/>
</dbReference>
<evidence type="ECO:0000313" key="3">
    <source>
        <dbReference type="Proteomes" id="UP001229651"/>
    </source>
</evidence>
<sequence length="171" mass="20327">MNPADQLNDLFRSFRISSWRWECQGDYAVDEAALRRWRNGQPDDPARKAPWLAYIRDITSRGVRFERVRMLTEPLTEYLRWLLEQTQSNIDAGEDIRWITESQAHELRAPDYDFYLFDDERVAIMRFGTDKLLADLEVSTDPAVVDEHRRYRDLVWPAAVRHADYYATRSP</sequence>
<reference evidence="2 3" key="1">
    <citation type="submission" date="2023-07" db="EMBL/GenBank/DDBJ databases">
        <title>Sequencing the genomes of 1000 actinobacteria strains.</title>
        <authorList>
            <person name="Klenk H.-P."/>
        </authorList>
    </citation>
    <scope>NUCLEOTIDE SEQUENCE [LARGE SCALE GENOMIC DNA]</scope>
    <source>
        <strain evidence="2 3">DSM 45805</strain>
    </source>
</reference>